<organism evidence="11 12">
    <name type="scientific">Bdellovibrio reynosensis</name>
    <dbReference type="NCBI Taxonomy" id="2835041"/>
    <lineage>
        <taxon>Bacteria</taxon>
        <taxon>Pseudomonadati</taxon>
        <taxon>Bdellovibrionota</taxon>
        <taxon>Bdellovibrionia</taxon>
        <taxon>Bdellovibrionales</taxon>
        <taxon>Pseudobdellovibrionaceae</taxon>
        <taxon>Bdellovibrio</taxon>
    </lineage>
</organism>
<feature type="transmembrane region" description="Helical" evidence="9">
    <location>
        <begin position="647"/>
        <end position="668"/>
    </location>
</feature>
<evidence type="ECO:0000259" key="10">
    <source>
        <dbReference type="PROSITE" id="PS50928"/>
    </source>
</evidence>
<evidence type="ECO:0000256" key="3">
    <source>
        <dbReference type="ARBA" id="ARBA00022448"/>
    </source>
</evidence>
<feature type="transmembrane region" description="Helical" evidence="9">
    <location>
        <begin position="704"/>
        <end position="727"/>
    </location>
</feature>
<dbReference type="Gene3D" id="3.40.190.10">
    <property type="entry name" value="Periplasmic binding protein-like II"/>
    <property type="match status" value="2"/>
</dbReference>
<dbReference type="EMBL" id="CP093442">
    <property type="protein sequence ID" value="UOF00666.1"/>
    <property type="molecule type" value="Genomic_DNA"/>
</dbReference>
<keyword evidence="8 9" id="KW-0472">Membrane</keyword>
<feature type="transmembrane region" description="Helical" evidence="9">
    <location>
        <begin position="414"/>
        <end position="433"/>
    </location>
</feature>
<feature type="transmembrane region" description="Helical" evidence="9">
    <location>
        <begin position="596"/>
        <end position="619"/>
    </location>
</feature>
<feature type="transmembrane region" description="Helical" evidence="9">
    <location>
        <begin position="453"/>
        <end position="472"/>
    </location>
</feature>
<evidence type="ECO:0000256" key="5">
    <source>
        <dbReference type="ARBA" id="ARBA00022597"/>
    </source>
</evidence>
<dbReference type="InterPro" id="IPR000515">
    <property type="entry name" value="MetI-like"/>
</dbReference>
<name>A0ABY4C6S3_9BACT</name>
<keyword evidence="5" id="KW-0762">Sugar transport</keyword>
<keyword evidence="4" id="KW-1003">Cell membrane</keyword>
<evidence type="ECO:0000313" key="11">
    <source>
        <dbReference type="EMBL" id="UOF00666.1"/>
    </source>
</evidence>
<dbReference type="InterPro" id="IPR006060">
    <property type="entry name" value="Maltose/Cyclodextrin-bd"/>
</dbReference>
<keyword evidence="6 9" id="KW-0812">Transmembrane</keyword>
<feature type="domain" description="ABC transmembrane type-1" evidence="10">
    <location>
        <begin position="511"/>
        <end position="725"/>
    </location>
</feature>
<evidence type="ECO:0000256" key="8">
    <source>
        <dbReference type="ARBA" id="ARBA00023136"/>
    </source>
</evidence>
<comment type="similarity">
    <text evidence="2">Belongs to the binding-protein-dependent transport system permease family. MalFG subfamily.</text>
</comment>
<dbReference type="CDD" id="cd06261">
    <property type="entry name" value="TM_PBP2"/>
    <property type="match status" value="1"/>
</dbReference>
<dbReference type="InterPro" id="IPR006059">
    <property type="entry name" value="SBP"/>
</dbReference>
<accession>A0ABY4C6S3</accession>
<keyword evidence="3 9" id="KW-0813">Transport</keyword>
<dbReference type="Pfam" id="PF13416">
    <property type="entry name" value="SBP_bac_8"/>
    <property type="match status" value="1"/>
</dbReference>
<dbReference type="PROSITE" id="PS50928">
    <property type="entry name" value="ABC_TM1"/>
    <property type="match status" value="1"/>
</dbReference>
<feature type="transmembrane region" description="Helical" evidence="9">
    <location>
        <begin position="515"/>
        <end position="537"/>
    </location>
</feature>
<dbReference type="SUPFAM" id="SSF53850">
    <property type="entry name" value="Periplasmic binding protein-like II"/>
    <property type="match status" value="1"/>
</dbReference>
<reference evidence="11" key="1">
    <citation type="submission" date="2022-03" db="EMBL/GenBank/DDBJ databases">
        <title>Genome Identification and Characterization of new species Bdellovibrio reynosense LBG001 sp. nov. from a Mexico soil sample.</title>
        <authorList>
            <person name="Camilli A."/>
            <person name="Ajao Y."/>
            <person name="Guo X."/>
        </authorList>
    </citation>
    <scope>NUCLEOTIDE SEQUENCE</scope>
    <source>
        <strain evidence="11">LBG001</strain>
    </source>
</reference>
<dbReference type="Pfam" id="PF00528">
    <property type="entry name" value="BPD_transp_1"/>
    <property type="match status" value="1"/>
</dbReference>
<dbReference type="Proteomes" id="UP000830116">
    <property type="component" value="Chromosome"/>
</dbReference>
<dbReference type="SUPFAM" id="SSF161098">
    <property type="entry name" value="MetI-like"/>
    <property type="match status" value="1"/>
</dbReference>
<evidence type="ECO:0000256" key="9">
    <source>
        <dbReference type="RuleBase" id="RU363032"/>
    </source>
</evidence>
<evidence type="ECO:0000256" key="4">
    <source>
        <dbReference type="ARBA" id="ARBA00022475"/>
    </source>
</evidence>
<dbReference type="InterPro" id="IPR035906">
    <property type="entry name" value="MetI-like_sf"/>
</dbReference>
<dbReference type="PANTHER" id="PTHR47314">
    <property type="entry name" value="MALTOSE/MALTODEXTRIN TRANSPORT SYSTEM PERMEASE PROTEIN MALF"/>
    <property type="match status" value="1"/>
</dbReference>
<keyword evidence="12" id="KW-1185">Reference proteome</keyword>
<protein>
    <submittedName>
        <fullName evidence="11">Extracellular solute-binding protein</fullName>
    </submittedName>
</protein>
<dbReference type="PRINTS" id="PR00181">
    <property type="entry name" value="MALTOSEBP"/>
</dbReference>
<keyword evidence="7 9" id="KW-1133">Transmembrane helix</keyword>
<dbReference type="RefSeq" id="WP_243536840.1">
    <property type="nucleotide sequence ID" value="NZ_CP093442.1"/>
</dbReference>
<evidence type="ECO:0000256" key="2">
    <source>
        <dbReference type="ARBA" id="ARBA00009047"/>
    </source>
</evidence>
<proteinExistence type="inferred from homology"/>
<sequence>MKTFIFPLLFSALLFGSFSEAKPIRIQLWHQMIYGHRVVLSDALRAFEKENPDIYIQETYRETEELRSSYQAAAMGGSGPELVFGPSDQIGPFAAMNIIRPLDEVLEPEYFNQFDPLATPIYKDKHYMIGGAVGNHLMLIYNKKLLTNPPKNSDELIALGKQHTLDTNGDGSIDRYGLVFNYTEPFFFAPFIPAFGEPFMTTDGKPQLNTQALRKTFEFILELRDKHKIIPKECDYETANALFKQGKAAMLINGDWSWGDYKDAKMDFGIARIPMIVSTQKWPSPLVGTAGYSLNANIKNPEHLAAAIKVLKYLTSDKVQMMFTERVGVLPSNLKIRETEAVKTNPLLQISSNIMEVGTPMPVVPEVRGVWDSLRIQYQKLLAGTLTPDQAAEGAQKLAEEQISAMNEVVQPDFGSTVIKVLSLFLVIALIWFTRNSLMTFVKGFQGPQKFVYYMMLPAFIGIFAVIIYPFFYNIAISFSNFSLLTFQNWSIVGFQHYVAALGDAKFYSLLLKTVIWTVVNVFFHVSIGIFLAVIINQVLPAKAFWRTLFIIPWAVPQYITALTWRGMFNQEYGPINQFLQQFLHMSPVQWLSQPFTAFAACIVTNVWLGFPFMMIVALGGLQSIPHTLYEAAYLDKANAWQRFRHITLPLLMPVMVPAALLGCIWTFNNLNIVWLVSNGGEPGDQTHILVSYVYKAAFNLYRYGYAAAVSVLIFLILVGWSLISLANHFRKEMK</sequence>
<evidence type="ECO:0000256" key="6">
    <source>
        <dbReference type="ARBA" id="ARBA00022692"/>
    </source>
</evidence>
<dbReference type="Gene3D" id="1.10.3720.10">
    <property type="entry name" value="MetI-like"/>
    <property type="match status" value="1"/>
</dbReference>
<comment type="subcellular location">
    <subcellularLocation>
        <location evidence="1 9">Cell membrane</location>
        <topology evidence="1 9">Multi-pass membrane protein</topology>
    </subcellularLocation>
</comment>
<evidence type="ECO:0000313" key="12">
    <source>
        <dbReference type="Proteomes" id="UP000830116"/>
    </source>
</evidence>
<evidence type="ECO:0000256" key="7">
    <source>
        <dbReference type="ARBA" id="ARBA00022989"/>
    </source>
</evidence>
<dbReference type="PANTHER" id="PTHR47314:SF1">
    <property type="entry name" value="MALTOSE_MALTODEXTRIN TRANSPORT SYSTEM PERMEASE PROTEIN MALF"/>
    <property type="match status" value="1"/>
</dbReference>
<feature type="transmembrane region" description="Helical" evidence="9">
    <location>
        <begin position="544"/>
        <end position="565"/>
    </location>
</feature>
<gene>
    <name evidence="11" type="ORF">MNR06_13260</name>
</gene>
<evidence type="ECO:0000256" key="1">
    <source>
        <dbReference type="ARBA" id="ARBA00004651"/>
    </source>
</evidence>